<dbReference type="RefSeq" id="WP_069459534.1">
    <property type="nucleotide sequence ID" value="NZ_CP034909.1"/>
</dbReference>
<comment type="caution">
    <text evidence="1">The sequence shown here is derived from an EMBL/GenBank/DDBJ whole genome shotgun (WGS) entry which is preliminary data.</text>
</comment>
<name>A0A1E3V868_9HYPH</name>
<evidence type="ECO:0000313" key="2">
    <source>
        <dbReference type="Proteomes" id="UP000094342"/>
    </source>
</evidence>
<dbReference type="AlphaFoldDB" id="A0A1E3V868"/>
<organism evidence="1 2">
    <name type="scientific">Sinorhizobium alkalisoli</name>
    <dbReference type="NCBI Taxonomy" id="1752398"/>
    <lineage>
        <taxon>Bacteria</taxon>
        <taxon>Pseudomonadati</taxon>
        <taxon>Pseudomonadota</taxon>
        <taxon>Alphaproteobacteria</taxon>
        <taxon>Hyphomicrobiales</taxon>
        <taxon>Rhizobiaceae</taxon>
        <taxon>Sinorhizobium/Ensifer group</taxon>
        <taxon>Sinorhizobium</taxon>
    </lineage>
</organism>
<proteinExistence type="predicted"/>
<gene>
    <name evidence="1" type="ORF">A8M32_16735</name>
</gene>
<dbReference type="OrthoDB" id="8385920at2"/>
<sequence>MSSTVDTISPSDRRMIQSVLDDAGYDSGFLAEDHHLFNTAALLVTKLFLAGEGSRSGLAAKLEYQLGKAAKNRRTCAFSLPRYAIQGLPIELQSRNLAQQKRPG</sequence>
<reference evidence="2" key="1">
    <citation type="submission" date="2016-05" db="EMBL/GenBank/DDBJ databases">
        <authorList>
            <person name="Li Y."/>
        </authorList>
    </citation>
    <scope>NUCLEOTIDE SEQUENCE [LARGE SCALE GENOMIC DNA]</scope>
    <source>
        <strain evidence="2">YIC4027</strain>
    </source>
</reference>
<dbReference type="Proteomes" id="UP000094342">
    <property type="component" value="Unassembled WGS sequence"/>
</dbReference>
<dbReference type="EMBL" id="LYBW01000060">
    <property type="protein sequence ID" value="ODR89832.1"/>
    <property type="molecule type" value="Genomic_DNA"/>
</dbReference>
<protein>
    <submittedName>
        <fullName evidence="1">Uncharacterized protein</fullName>
    </submittedName>
</protein>
<accession>A0A1E3V868</accession>
<keyword evidence="2" id="KW-1185">Reference proteome</keyword>
<evidence type="ECO:0000313" key="1">
    <source>
        <dbReference type="EMBL" id="ODR89832.1"/>
    </source>
</evidence>